<name>A0A484NDW5_9ASTE</name>
<sequence length="67" mass="7164">MLIAGIRGLPVLLLDDFSLEQSGLDGFPDVGDIVVLGDVYSAKCPRYEDEIVPDYSHGSPAALTSVR</sequence>
<dbReference type="AlphaFoldDB" id="A0A484NDW5"/>
<evidence type="ECO:0000313" key="2">
    <source>
        <dbReference type="Proteomes" id="UP000595140"/>
    </source>
</evidence>
<gene>
    <name evidence="1" type="ORF">CCAM_LOCUS41367</name>
</gene>
<keyword evidence="2" id="KW-1185">Reference proteome</keyword>
<accession>A0A484NDW5</accession>
<dbReference type="EMBL" id="OOIL02006662">
    <property type="protein sequence ID" value="VFQ99591.1"/>
    <property type="molecule type" value="Genomic_DNA"/>
</dbReference>
<dbReference type="Proteomes" id="UP000595140">
    <property type="component" value="Unassembled WGS sequence"/>
</dbReference>
<proteinExistence type="predicted"/>
<reference evidence="1 2" key="1">
    <citation type="submission" date="2018-04" db="EMBL/GenBank/DDBJ databases">
        <authorList>
            <person name="Vogel A."/>
        </authorList>
    </citation>
    <scope>NUCLEOTIDE SEQUENCE [LARGE SCALE GENOMIC DNA]</scope>
</reference>
<protein>
    <submittedName>
        <fullName evidence="1">Uncharacterized protein</fullName>
    </submittedName>
</protein>
<evidence type="ECO:0000313" key="1">
    <source>
        <dbReference type="EMBL" id="VFQ99591.1"/>
    </source>
</evidence>
<organism evidence="1 2">
    <name type="scientific">Cuscuta campestris</name>
    <dbReference type="NCBI Taxonomy" id="132261"/>
    <lineage>
        <taxon>Eukaryota</taxon>
        <taxon>Viridiplantae</taxon>
        <taxon>Streptophyta</taxon>
        <taxon>Embryophyta</taxon>
        <taxon>Tracheophyta</taxon>
        <taxon>Spermatophyta</taxon>
        <taxon>Magnoliopsida</taxon>
        <taxon>eudicotyledons</taxon>
        <taxon>Gunneridae</taxon>
        <taxon>Pentapetalae</taxon>
        <taxon>asterids</taxon>
        <taxon>lamiids</taxon>
        <taxon>Solanales</taxon>
        <taxon>Convolvulaceae</taxon>
        <taxon>Cuscuteae</taxon>
        <taxon>Cuscuta</taxon>
        <taxon>Cuscuta subgen. Grammica</taxon>
        <taxon>Cuscuta sect. Cleistogrammica</taxon>
    </lineage>
</organism>